<dbReference type="InterPro" id="IPR017937">
    <property type="entry name" value="Thioredoxin_CS"/>
</dbReference>
<evidence type="ECO:0000259" key="7">
    <source>
        <dbReference type="PROSITE" id="PS51352"/>
    </source>
</evidence>
<dbReference type="GO" id="GO:0017004">
    <property type="term" value="P:cytochrome complex assembly"/>
    <property type="evidence" value="ECO:0007669"/>
    <property type="project" value="UniProtKB-KW"/>
</dbReference>
<keyword evidence="5" id="KW-0676">Redox-active center</keyword>
<name>A0A344PJL0_9RHOB</name>
<evidence type="ECO:0000256" key="3">
    <source>
        <dbReference type="ARBA" id="ARBA00022748"/>
    </source>
</evidence>
<evidence type="ECO:0000313" key="8">
    <source>
        <dbReference type="EMBL" id="AXC49565.1"/>
    </source>
</evidence>
<dbReference type="InterPro" id="IPR013766">
    <property type="entry name" value="Thioredoxin_domain"/>
</dbReference>
<dbReference type="GO" id="GO:0015036">
    <property type="term" value="F:disulfide oxidoreductase activity"/>
    <property type="evidence" value="ECO:0007669"/>
    <property type="project" value="InterPro"/>
</dbReference>
<protein>
    <submittedName>
        <fullName evidence="8">DsbE family thiol:disulfide interchange protein</fullName>
    </submittedName>
</protein>
<feature type="domain" description="Thioredoxin" evidence="7">
    <location>
        <begin position="35"/>
        <end position="172"/>
    </location>
</feature>
<dbReference type="PROSITE" id="PS00194">
    <property type="entry name" value="THIOREDOXIN_1"/>
    <property type="match status" value="1"/>
</dbReference>
<dbReference type="InterPro" id="IPR036249">
    <property type="entry name" value="Thioredoxin-like_sf"/>
</dbReference>
<dbReference type="NCBIfam" id="TIGR00385">
    <property type="entry name" value="dsbE"/>
    <property type="match status" value="1"/>
</dbReference>
<organism evidence="8 9">
    <name type="scientific">Paracoccus suum</name>
    <dbReference type="NCBI Taxonomy" id="2259340"/>
    <lineage>
        <taxon>Bacteria</taxon>
        <taxon>Pseudomonadati</taxon>
        <taxon>Pseudomonadota</taxon>
        <taxon>Alphaproteobacteria</taxon>
        <taxon>Rhodobacterales</taxon>
        <taxon>Paracoccaceae</taxon>
        <taxon>Paracoccus</taxon>
    </lineage>
</organism>
<evidence type="ECO:0000256" key="4">
    <source>
        <dbReference type="ARBA" id="ARBA00023157"/>
    </source>
</evidence>
<dbReference type="GO" id="GO:0030288">
    <property type="term" value="C:outer membrane-bounded periplasmic space"/>
    <property type="evidence" value="ECO:0007669"/>
    <property type="project" value="InterPro"/>
</dbReference>
<dbReference type="InterPro" id="IPR004799">
    <property type="entry name" value="Periplasmic_diS_OxRdtase_DsbE"/>
</dbReference>
<sequence>MARLSPLVLLPPAVFAALGVVFYLGLGRDTQLPSNLIGQPAPGIQVQPLGALPPLTHETLRDGQPKLVNFFASWCAPCRVEHPNLAALQAAGVPIYGINYKDDPAKAEAFLAELGNPYAAIGTDPKAKTGLDWGVYGVPETFVIDGAGRITYRFAGPLTARTIDSQLKPAMEAAGLRPGPVPAAAAALPAGGAGGASASRG</sequence>
<dbReference type="CDD" id="cd03010">
    <property type="entry name" value="TlpA_like_DsbE"/>
    <property type="match status" value="1"/>
</dbReference>
<comment type="subcellular location">
    <subcellularLocation>
        <location evidence="1">Cell envelope</location>
    </subcellularLocation>
</comment>
<keyword evidence="6" id="KW-0472">Membrane</keyword>
<dbReference type="PANTHER" id="PTHR42852">
    <property type="entry name" value="THIOL:DISULFIDE INTERCHANGE PROTEIN DSBE"/>
    <property type="match status" value="1"/>
</dbReference>
<dbReference type="InterPro" id="IPR050553">
    <property type="entry name" value="Thioredoxin_ResA/DsbE_sf"/>
</dbReference>
<dbReference type="PANTHER" id="PTHR42852:SF6">
    <property type="entry name" value="THIOL:DISULFIDE INTERCHANGE PROTEIN DSBE"/>
    <property type="match status" value="1"/>
</dbReference>
<proteinExistence type="inferred from homology"/>
<feature type="transmembrane region" description="Helical" evidence="6">
    <location>
        <begin position="7"/>
        <end position="26"/>
    </location>
</feature>
<dbReference type="KEGG" id="pars:DRW48_07555"/>
<gene>
    <name evidence="8" type="ORF">DRW48_07555</name>
</gene>
<keyword evidence="4" id="KW-1015">Disulfide bond</keyword>
<dbReference type="RefSeq" id="WP_114075880.1">
    <property type="nucleotide sequence ID" value="NZ_CP030918.1"/>
</dbReference>
<dbReference type="PROSITE" id="PS51352">
    <property type="entry name" value="THIOREDOXIN_2"/>
    <property type="match status" value="1"/>
</dbReference>
<evidence type="ECO:0000313" key="9">
    <source>
        <dbReference type="Proteomes" id="UP000252023"/>
    </source>
</evidence>
<dbReference type="AlphaFoldDB" id="A0A344PJL0"/>
<dbReference type="Pfam" id="PF08534">
    <property type="entry name" value="Redoxin"/>
    <property type="match status" value="1"/>
</dbReference>
<dbReference type="InterPro" id="IPR013740">
    <property type="entry name" value="Redoxin"/>
</dbReference>
<comment type="similarity">
    <text evidence="2">Belongs to the thioredoxin family. DsbE subfamily.</text>
</comment>
<evidence type="ECO:0000256" key="1">
    <source>
        <dbReference type="ARBA" id="ARBA00004196"/>
    </source>
</evidence>
<dbReference type="EMBL" id="CP030918">
    <property type="protein sequence ID" value="AXC49565.1"/>
    <property type="molecule type" value="Genomic_DNA"/>
</dbReference>
<keyword evidence="6" id="KW-1133">Transmembrane helix</keyword>
<evidence type="ECO:0000256" key="6">
    <source>
        <dbReference type="SAM" id="Phobius"/>
    </source>
</evidence>
<keyword evidence="9" id="KW-1185">Reference proteome</keyword>
<dbReference type="SUPFAM" id="SSF52833">
    <property type="entry name" value="Thioredoxin-like"/>
    <property type="match status" value="1"/>
</dbReference>
<keyword evidence="6" id="KW-0812">Transmembrane</keyword>
<evidence type="ECO:0000256" key="2">
    <source>
        <dbReference type="ARBA" id="ARBA00007758"/>
    </source>
</evidence>
<dbReference type="OrthoDB" id="9799347at2"/>
<evidence type="ECO:0000256" key="5">
    <source>
        <dbReference type="ARBA" id="ARBA00023284"/>
    </source>
</evidence>
<keyword evidence="3" id="KW-0201">Cytochrome c-type biogenesis</keyword>
<reference evidence="9" key="1">
    <citation type="submission" date="2018-07" db="EMBL/GenBank/DDBJ databases">
        <title>Genome sequencing of Paracoccus sp. SC2-6.</title>
        <authorList>
            <person name="Heo J."/>
            <person name="Kim S.-J."/>
            <person name="Kwon S.-W."/>
        </authorList>
    </citation>
    <scope>NUCLEOTIDE SEQUENCE [LARGE SCALE GENOMIC DNA]</scope>
    <source>
        <strain evidence="9">SC2-6</strain>
    </source>
</reference>
<accession>A0A344PJL0</accession>
<dbReference type="Proteomes" id="UP000252023">
    <property type="component" value="Chromosome"/>
</dbReference>
<dbReference type="Gene3D" id="3.40.30.10">
    <property type="entry name" value="Glutaredoxin"/>
    <property type="match status" value="1"/>
</dbReference>